<evidence type="ECO:0000256" key="1">
    <source>
        <dbReference type="SAM" id="SignalP"/>
    </source>
</evidence>
<dbReference type="Pfam" id="PF01374">
    <property type="entry name" value="Glyco_hydro_46"/>
    <property type="match status" value="1"/>
</dbReference>
<feature type="signal peptide" evidence="1">
    <location>
        <begin position="1"/>
        <end position="22"/>
    </location>
</feature>
<organism evidence="2 3">
    <name type="scientific">Linderina pennispora</name>
    <dbReference type="NCBI Taxonomy" id="61395"/>
    <lineage>
        <taxon>Eukaryota</taxon>
        <taxon>Fungi</taxon>
        <taxon>Fungi incertae sedis</taxon>
        <taxon>Zoopagomycota</taxon>
        <taxon>Kickxellomycotina</taxon>
        <taxon>Kickxellomycetes</taxon>
        <taxon>Kickxellales</taxon>
        <taxon>Kickxellaceae</taxon>
        <taxon>Linderina</taxon>
    </lineage>
</organism>
<keyword evidence="1" id="KW-0732">Signal</keyword>
<proteinExistence type="predicted"/>
<comment type="caution">
    <text evidence="2">The sequence shown here is derived from an EMBL/GenBank/DDBJ whole genome shotgun (WGS) entry which is preliminary data.</text>
</comment>
<accession>A0A1Y1VXG3</accession>
<dbReference type="SUPFAM" id="SSF53955">
    <property type="entry name" value="Lysozyme-like"/>
    <property type="match status" value="1"/>
</dbReference>
<dbReference type="CDD" id="cd00978">
    <property type="entry name" value="chitosanase_GH46"/>
    <property type="match status" value="1"/>
</dbReference>
<dbReference type="GO" id="GO:0005576">
    <property type="term" value="C:extracellular region"/>
    <property type="evidence" value="ECO:0007669"/>
    <property type="project" value="InterPro"/>
</dbReference>
<dbReference type="Gene3D" id="1.20.141.10">
    <property type="entry name" value="Chitosanase, subunit A, domain 1"/>
    <property type="match status" value="1"/>
</dbReference>
<evidence type="ECO:0000313" key="2">
    <source>
        <dbReference type="EMBL" id="ORX65969.1"/>
    </source>
</evidence>
<dbReference type="OrthoDB" id="76114at2759"/>
<dbReference type="Gene3D" id="3.30.386.10">
    <property type="entry name" value="Chitosanase, subunit A, domain 2"/>
    <property type="match status" value="1"/>
</dbReference>
<keyword evidence="3" id="KW-1185">Reference proteome</keyword>
<dbReference type="Proteomes" id="UP000193922">
    <property type="component" value="Unassembled WGS sequence"/>
</dbReference>
<name>A0A1Y1VXG3_9FUNG</name>
<protein>
    <submittedName>
        <fullName evidence="2">Chitosanase</fullName>
    </submittedName>
</protein>
<dbReference type="GO" id="GO:0016977">
    <property type="term" value="F:chitosanase activity"/>
    <property type="evidence" value="ECO:0007669"/>
    <property type="project" value="InterPro"/>
</dbReference>
<dbReference type="InterPro" id="IPR023346">
    <property type="entry name" value="Lysozyme-like_dom_sf"/>
</dbReference>
<dbReference type="GeneID" id="63808723"/>
<reference evidence="2 3" key="1">
    <citation type="submission" date="2016-07" db="EMBL/GenBank/DDBJ databases">
        <title>Pervasive Adenine N6-methylation of Active Genes in Fungi.</title>
        <authorList>
            <consortium name="DOE Joint Genome Institute"/>
            <person name="Mondo S.J."/>
            <person name="Dannebaum R.O."/>
            <person name="Kuo R.C."/>
            <person name="Labutti K."/>
            <person name="Haridas S."/>
            <person name="Kuo A."/>
            <person name="Salamov A."/>
            <person name="Ahrendt S.R."/>
            <person name="Lipzen A."/>
            <person name="Sullivan W."/>
            <person name="Andreopoulos W.B."/>
            <person name="Clum A."/>
            <person name="Lindquist E."/>
            <person name="Daum C."/>
            <person name="Ramamoorthy G.K."/>
            <person name="Gryganskyi A."/>
            <person name="Culley D."/>
            <person name="Magnuson J.K."/>
            <person name="James T.Y."/>
            <person name="O'Malley M.A."/>
            <person name="Stajich J.E."/>
            <person name="Spatafora J.W."/>
            <person name="Visel A."/>
            <person name="Grigoriev I.V."/>
        </authorList>
    </citation>
    <scope>NUCLEOTIDE SEQUENCE [LARGE SCALE GENOMIC DNA]</scope>
    <source>
        <strain evidence="2 3">ATCC 12442</strain>
    </source>
</reference>
<evidence type="ECO:0000313" key="3">
    <source>
        <dbReference type="Proteomes" id="UP000193922"/>
    </source>
</evidence>
<dbReference type="InterPro" id="IPR023099">
    <property type="entry name" value="Glyco_hydro_46_N"/>
</dbReference>
<dbReference type="InterPro" id="IPR000400">
    <property type="entry name" value="Glyco_hydro_46"/>
</dbReference>
<dbReference type="EMBL" id="MCFD01000019">
    <property type="protein sequence ID" value="ORX65969.1"/>
    <property type="molecule type" value="Genomic_DNA"/>
</dbReference>
<dbReference type="AlphaFoldDB" id="A0A1Y1VXG3"/>
<dbReference type="RefSeq" id="XP_040740040.1">
    <property type="nucleotide sequence ID" value="XM_040892075.1"/>
</dbReference>
<sequence length="279" mass="30896">MRTLTATIGLVCALATSSIANAALSGCAKNLALRVTNIYENGDTEFHYDYCENIHDGRGYTSGIAGFCTGTSDAWVVLQEYHRMTGGKDEFSQYDAVMKKLDKSGSGSTTGLDGYCKTWEKLGKSDPKFRTAQEKVRDEMYFDPSQKLADSLDAQLDVTRAQIYDASIQHGIGEGYDSIGGLIKRTNESFKADASGSSGSTLKVNGHNVDEIVWLNKFLKVRMDDLKNPHNKETQKEWSGSVTRVKSYQYIVAQKQYRWDSSIKALDNDGKVAEVKCKI</sequence>
<feature type="chain" id="PRO_5013276890" evidence="1">
    <location>
        <begin position="23"/>
        <end position="279"/>
    </location>
</feature>
<dbReference type="PROSITE" id="PS51257">
    <property type="entry name" value="PROKAR_LIPOPROTEIN"/>
    <property type="match status" value="1"/>
</dbReference>
<gene>
    <name evidence="2" type="ORF">DL89DRAFT_78602</name>
</gene>
<dbReference type="GO" id="GO:0005975">
    <property type="term" value="P:carbohydrate metabolic process"/>
    <property type="evidence" value="ECO:0007669"/>
    <property type="project" value="InterPro"/>
</dbReference>